<dbReference type="OrthoDB" id="9937at2157"/>
<dbReference type="SUPFAM" id="SSF56300">
    <property type="entry name" value="Metallo-dependent phosphatases"/>
    <property type="match status" value="1"/>
</dbReference>
<dbReference type="InterPro" id="IPR024654">
    <property type="entry name" value="Calcineurin-like_PHP_lpxH"/>
</dbReference>
<name>H8I662_METCZ</name>
<dbReference type="HOGENOM" id="CLU_074761_0_1_2"/>
<protein>
    <recommendedName>
        <fullName evidence="1">Phosphoesterase</fullName>
        <ecNumber evidence="1">3.1.4.-</ecNumber>
    </recommendedName>
</protein>
<dbReference type="GeneID" id="11972120"/>
<dbReference type="PANTHER" id="PTHR42850">
    <property type="entry name" value="METALLOPHOSPHOESTERASE"/>
    <property type="match status" value="1"/>
</dbReference>
<keyword evidence="1" id="KW-0479">Metal-binding</keyword>
<dbReference type="GO" id="GO:0005737">
    <property type="term" value="C:cytoplasm"/>
    <property type="evidence" value="ECO:0007669"/>
    <property type="project" value="TreeGrafter"/>
</dbReference>
<dbReference type="Gene3D" id="3.60.21.10">
    <property type="match status" value="1"/>
</dbReference>
<dbReference type="RefSeq" id="WP_014406540.1">
    <property type="nucleotide sequence ID" value="NC_017034.1"/>
</dbReference>
<dbReference type="eggNOG" id="arCOG01143">
    <property type="taxonomic scope" value="Archaea"/>
</dbReference>
<keyword evidence="4" id="KW-1185">Reference proteome</keyword>
<dbReference type="InterPro" id="IPR011152">
    <property type="entry name" value="Pesterase_MJ0912"/>
</dbReference>
<proteinExistence type="inferred from homology"/>
<dbReference type="NCBIfam" id="TIGR00040">
    <property type="entry name" value="yfcE"/>
    <property type="match status" value="1"/>
</dbReference>
<dbReference type="InterPro" id="IPR029052">
    <property type="entry name" value="Metallo-depent_PP-like"/>
</dbReference>
<dbReference type="AlphaFoldDB" id="H8I662"/>
<dbReference type="GO" id="GO:0046872">
    <property type="term" value="F:metal ion binding"/>
    <property type="evidence" value="ECO:0007669"/>
    <property type="project" value="UniProtKB-KW"/>
</dbReference>
<dbReference type="InterPro" id="IPR050126">
    <property type="entry name" value="Ap4A_hydrolase"/>
</dbReference>
<dbReference type="Pfam" id="PF12850">
    <property type="entry name" value="Metallophos_2"/>
    <property type="match status" value="1"/>
</dbReference>
<dbReference type="Proteomes" id="UP000005233">
    <property type="component" value="Chromosome"/>
</dbReference>
<dbReference type="PIRSF" id="PIRSF000883">
    <property type="entry name" value="Pesterase_MJ0912"/>
    <property type="match status" value="1"/>
</dbReference>
<evidence type="ECO:0000259" key="2">
    <source>
        <dbReference type="Pfam" id="PF12850"/>
    </source>
</evidence>
<comment type="similarity">
    <text evidence="1">Belongs to the metallophosphoesterase superfamily. YfcE family.</text>
</comment>
<sequence length="230" mass="25760">MARILFISDIHGNHDALHAILEEARYDEVICLGDLVDYGPEPAECIDTVRSIGAATVRGNHDNAVAYKVDCGCSYEYNHLSESTREYTWASIGEEEVAYLKGLPVFVEKEVDGIKIAMAHGSPKSFFDYVYPEALDERIDDLAGGLRCEFLALGHTHRPYIWKQKITVLNPGSVGQPRDGDIRASCIVLDTKSMEASLIRIKYDLEAVCTKVRDKMPYSRELIAILKRGY</sequence>
<evidence type="ECO:0000313" key="4">
    <source>
        <dbReference type="Proteomes" id="UP000005233"/>
    </source>
</evidence>
<gene>
    <name evidence="3" type="ordered locus">Mtc_1969</name>
</gene>
<dbReference type="GO" id="GO:0016791">
    <property type="term" value="F:phosphatase activity"/>
    <property type="evidence" value="ECO:0007669"/>
    <property type="project" value="TreeGrafter"/>
</dbReference>
<reference evidence="3 4" key="1">
    <citation type="journal article" date="2012" name="J. Bacteriol.">
        <title>Complete genome sequence of a thermophilic methanogen, Methanocella conradii HZ254, isolated from Chinese rice field soil.</title>
        <authorList>
            <person name="Lu Z."/>
            <person name="Lu Y."/>
        </authorList>
    </citation>
    <scope>NUCLEOTIDE SEQUENCE [LARGE SCALE GENOMIC DNA]</scope>
    <source>
        <strain evidence="4">DSM 24694 / JCM 17849 / CGMCC 1.5162 / HZ254</strain>
    </source>
</reference>
<accession>H8I662</accession>
<feature type="domain" description="Calcineurin-like phosphoesterase" evidence="2">
    <location>
        <begin position="3"/>
        <end position="193"/>
    </location>
</feature>
<comment type="cofactor">
    <cofactor evidence="1">
        <name>a divalent metal cation</name>
        <dbReference type="ChEBI" id="CHEBI:60240"/>
    </cofactor>
</comment>
<dbReference type="STRING" id="1041930.Mtc_1969"/>
<dbReference type="PANTHER" id="PTHR42850:SF2">
    <property type="entry name" value="BLL5683 PROTEIN"/>
    <property type="match status" value="1"/>
</dbReference>
<dbReference type="KEGG" id="mez:Mtc_1969"/>
<dbReference type="EMBL" id="CP003243">
    <property type="protein sequence ID" value="AFD00709.1"/>
    <property type="molecule type" value="Genomic_DNA"/>
</dbReference>
<evidence type="ECO:0000256" key="1">
    <source>
        <dbReference type="RuleBase" id="RU362039"/>
    </source>
</evidence>
<organism evidence="3 4">
    <name type="scientific">Methanocella conradii (strain DSM 24694 / JCM 17849 / CGMCC 1.5162 / HZ254)</name>
    <dbReference type="NCBI Taxonomy" id="1041930"/>
    <lineage>
        <taxon>Archaea</taxon>
        <taxon>Methanobacteriati</taxon>
        <taxon>Methanobacteriota</taxon>
        <taxon>Stenosarchaea group</taxon>
        <taxon>Methanomicrobia</taxon>
        <taxon>Methanocellales</taxon>
        <taxon>Methanocellaceae</taxon>
        <taxon>Methanocella</taxon>
    </lineage>
</organism>
<dbReference type="EC" id="3.1.4.-" evidence="1"/>
<dbReference type="InterPro" id="IPR000979">
    <property type="entry name" value="Phosphodiesterase_MJ0936/Vps29"/>
</dbReference>
<evidence type="ECO:0000313" key="3">
    <source>
        <dbReference type="EMBL" id="AFD00709.1"/>
    </source>
</evidence>